<evidence type="ECO:0000313" key="5">
    <source>
        <dbReference type="Proteomes" id="UP001295423"/>
    </source>
</evidence>
<sequence length="499" mass="55453">MKTTSVVALYLSSTVITTVNATKNVDRAFRMEFLQNMEEATRQKNQFSYINARKLFTAATPMSAPEFMKPRILDQVEEEARDDAVEDDGATNDIDGDDATGDDAAGDDGDQEANQIVYSINLENYALKYIGCSNIHTYSSELAEDNAGSVLEMNRFITLRLCPKDECSNYYKLGCSSGYGDYLITMGDYLEIMSETYFKQYVEYCQTCEACLYPDSKHNKTDSNNGYYGWNEYATDGNSGGNCRYSGVCSKYRAACKDYSEQTYHLEEYFECSPVSMGDSYVYLGPHCGSDGKSLGIGVYSDEYCNEYTKDLTEISSYFGMDIDDGYMKPFHSNNCISCVASEGYVLDANQAGDGINDVCYDIYGAAAKCNKYMGLDEDANSEVQEANEESVCTFIHNVMTNSYDEFGEIYLGRGGIGSYIRAAATVDGSQRHVLVFSMLLVSGLGAYAAYLHRMVCRSKYPWLPRRGYSTDPKSDPAMLGRDHSGILSGRSFEKGAYA</sequence>
<proteinExistence type="predicted"/>
<comment type="caution">
    <text evidence="4">The sequence shown here is derived from an EMBL/GenBank/DDBJ whole genome shotgun (WGS) entry which is preliminary data.</text>
</comment>
<dbReference type="AlphaFoldDB" id="A0AAD2CBU2"/>
<accession>A0AAD2CBU2</accession>
<name>A0AAD2CBU2_9STRA</name>
<evidence type="ECO:0008006" key="6">
    <source>
        <dbReference type="Google" id="ProtNLM"/>
    </source>
</evidence>
<evidence type="ECO:0000256" key="2">
    <source>
        <dbReference type="SAM" id="Phobius"/>
    </source>
</evidence>
<keyword evidence="3" id="KW-0732">Signal</keyword>
<feature type="region of interest" description="Disordered" evidence="1">
    <location>
        <begin position="78"/>
        <end position="110"/>
    </location>
</feature>
<evidence type="ECO:0000256" key="1">
    <source>
        <dbReference type="SAM" id="MobiDB-lite"/>
    </source>
</evidence>
<feature type="signal peptide" evidence="3">
    <location>
        <begin position="1"/>
        <end position="21"/>
    </location>
</feature>
<reference evidence="4" key="1">
    <citation type="submission" date="2023-08" db="EMBL/GenBank/DDBJ databases">
        <authorList>
            <person name="Audoor S."/>
            <person name="Bilcke G."/>
        </authorList>
    </citation>
    <scope>NUCLEOTIDE SEQUENCE</scope>
</reference>
<dbReference type="EMBL" id="CAKOGP040000001">
    <property type="protein sequence ID" value="CAJ1898201.1"/>
    <property type="molecule type" value="Genomic_DNA"/>
</dbReference>
<keyword evidence="2" id="KW-0812">Transmembrane</keyword>
<keyword evidence="2" id="KW-0472">Membrane</keyword>
<protein>
    <recommendedName>
        <fullName evidence="6">Subtilisin</fullName>
    </recommendedName>
</protein>
<evidence type="ECO:0000313" key="4">
    <source>
        <dbReference type="EMBL" id="CAJ1898201.1"/>
    </source>
</evidence>
<keyword evidence="5" id="KW-1185">Reference proteome</keyword>
<dbReference type="Proteomes" id="UP001295423">
    <property type="component" value="Unassembled WGS sequence"/>
</dbReference>
<organism evidence="4 5">
    <name type="scientific">Cylindrotheca closterium</name>
    <dbReference type="NCBI Taxonomy" id="2856"/>
    <lineage>
        <taxon>Eukaryota</taxon>
        <taxon>Sar</taxon>
        <taxon>Stramenopiles</taxon>
        <taxon>Ochrophyta</taxon>
        <taxon>Bacillariophyta</taxon>
        <taxon>Bacillariophyceae</taxon>
        <taxon>Bacillariophycidae</taxon>
        <taxon>Bacillariales</taxon>
        <taxon>Bacillariaceae</taxon>
        <taxon>Cylindrotheca</taxon>
    </lineage>
</organism>
<evidence type="ECO:0000256" key="3">
    <source>
        <dbReference type="SAM" id="SignalP"/>
    </source>
</evidence>
<keyword evidence="2" id="KW-1133">Transmembrane helix</keyword>
<feature type="chain" id="PRO_5042280532" description="Subtilisin" evidence="3">
    <location>
        <begin position="22"/>
        <end position="499"/>
    </location>
</feature>
<gene>
    <name evidence="4" type="ORF">CYCCA115_LOCUS244</name>
</gene>
<feature type="transmembrane region" description="Helical" evidence="2">
    <location>
        <begin position="434"/>
        <end position="452"/>
    </location>
</feature>